<dbReference type="AlphaFoldDB" id="A0A1N6TLR4"/>
<organism evidence="2 3">
    <name type="scientific">Alkalispirochaeta americana</name>
    <dbReference type="NCBI Taxonomy" id="159291"/>
    <lineage>
        <taxon>Bacteria</taxon>
        <taxon>Pseudomonadati</taxon>
        <taxon>Spirochaetota</taxon>
        <taxon>Spirochaetia</taxon>
        <taxon>Spirochaetales</taxon>
        <taxon>Spirochaetaceae</taxon>
        <taxon>Alkalispirochaeta</taxon>
    </lineage>
</organism>
<proteinExistence type="predicted"/>
<dbReference type="STRING" id="159291.SAMN05920897_110106"/>
<evidence type="ECO:0000313" key="2">
    <source>
        <dbReference type="EMBL" id="SIQ54275.1"/>
    </source>
</evidence>
<reference evidence="2 3" key="1">
    <citation type="submission" date="2017-01" db="EMBL/GenBank/DDBJ databases">
        <authorList>
            <person name="Mah S.A."/>
            <person name="Swanson W.J."/>
            <person name="Moy G.W."/>
            <person name="Vacquier V.D."/>
        </authorList>
    </citation>
    <scope>NUCLEOTIDE SEQUENCE [LARGE SCALE GENOMIC DNA]</scope>
    <source>
        <strain evidence="2 3">ASpG1</strain>
    </source>
</reference>
<dbReference type="OrthoDB" id="387240at2"/>
<keyword evidence="3" id="KW-1185">Reference proteome</keyword>
<dbReference type="Proteomes" id="UP000186400">
    <property type="component" value="Unassembled WGS sequence"/>
</dbReference>
<gene>
    <name evidence="2" type="ORF">SAMN05920897_110106</name>
</gene>
<dbReference type="RefSeq" id="WP_143559186.1">
    <property type="nucleotide sequence ID" value="NZ_FTMS01000010.1"/>
</dbReference>
<feature type="region of interest" description="Disordered" evidence="1">
    <location>
        <begin position="102"/>
        <end position="127"/>
    </location>
</feature>
<feature type="region of interest" description="Disordered" evidence="1">
    <location>
        <begin position="31"/>
        <end position="53"/>
    </location>
</feature>
<sequence length="572" mass="63547">MNWSSTASMEASQQIRTVLFRELYRFFTDPEGVSAPEKESAPAGSKQSATELPPPLARSVEHFYTLLLNTVAAGTDDALAEQISAEVSSWFASIWADLQHQGRERPSAPDLSAGGPDPTSGTESPSAALTAEGLEKQLRLAQNTWPRHRERWDQLQQKLPFATTDRHLQVLQKRFLDARHQALQEQRELQQERALRLVANPLADHLNNLIPRLQHHQHKLQSLLGVTGRWNILEADPQDLCWETLSRCNAFLESAPGLKHLCQLLLKDLSPPGVRETTITDPLPRVRQVEEDLGCGEITGLGLGSAFPGVLPGELALLADDATEALFLRKLSDQSLLQLQHQRRCLRTHWSSPPAREMPGPRPALGKLILCIDTSGSMRGTPEAVARATILGVLSEALKRGRSISVFACTPQLEVLETAPLCDEEPLSREGFPETPSPALKAGAPPEIPEELLLNLLNFLDRPFTEGYDVSPAMEAALNLLENSDPGASSDVVLISDIPYPKIPPRHLNRMHQLQRSRRARFQTLTIHEEPMQDPLNVFDYRWFFNTGAHPEVISTGESRMIGLDSQAFLHF</sequence>
<dbReference type="PANTHER" id="PTHR36846">
    <property type="entry name" value="PROTEIN VIAA"/>
    <property type="match status" value="1"/>
</dbReference>
<protein>
    <recommendedName>
        <fullName evidence="4">VWFA domain-containing protein</fullName>
    </recommendedName>
</protein>
<accession>A0A1N6TLR4</accession>
<dbReference type="EMBL" id="FTMS01000010">
    <property type="protein sequence ID" value="SIQ54275.1"/>
    <property type="molecule type" value="Genomic_DNA"/>
</dbReference>
<dbReference type="PANTHER" id="PTHR36846:SF1">
    <property type="entry name" value="PROTEIN VIAA"/>
    <property type="match status" value="1"/>
</dbReference>
<evidence type="ECO:0008006" key="4">
    <source>
        <dbReference type="Google" id="ProtNLM"/>
    </source>
</evidence>
<dbReference type="GO" id="GO:0005829">
    <property type="term" value="C:cytosol"/>
    <property type="evidence" value="ECO:0007669"/>
    <property type="project" value="TreeGrafter"/>
</dbReference>
<dbReference type="SUPFAM" id="SSF53300">
    <property type="entry name" value="vWA-like"/>
    <property type="match status" value="1"/>
</dbReference>
<name>A0A1N6TLR4_9SPIO</name>
<dbReference type="InterPro" id="IPR036465">
    <property type="entry name" value="vWFA_dom_sf"/>
</dbReference>
<evidence type="ECO:0000256" key="1">
    <source>
        <dbReference type="SAM" id="MobiDB-lite"/>
    </source>
</evidence>
<evidence type="ECO:0000313" key="3">
    <source>
        <dbReference type="Proteomes" id="UP000186400"/>
    </source>
</evidence>